<feature type="compositionally biased region" description="Basic and acidic residues" evidence="1">
    <location>
        <begin position="135"/>
        <end position="157"/>
    </location>
</feature>
<dbReference type="EMBL" id="FLQU01000150">
    <property type="protein sequence ID" value="SBS81378.1"/>
    <property type="molecule type" value="Genomic_DNA"/>
</dbReference>
<proteinExistence type="predicted"/>
<feature type="region of interest" description="Disordered" evidence="1">
    <location>
        <begin position="89"/>
        <end position="165"/>
    </location>
</feature>
<dbReference type="AlphaFoldDB" id="A0A1A8VNZ9"/>
<evidence type="ECO:0000313" key="3">
    <source>
        <dbReference type="Proteomes" id="UP000078560"/>
    </source>
</evidence>
<accession>A0A1A8VNZ9</accession>
<protein>
    <submittedName>
        <fullName evidence="2">Cullin-like protein, putative</fullName>
    </submittedName>
</protein>
<reference evidence="3" key="1">
    <citation type="submission" date="2016-05" db="EMBL/GenBank/DDBJ databases">
        <authorList>
            <person name="Naeem Raeece"/>
        </authorList>
    </citation>
    <scope>NUCLEOTIDE SEQUENCE [LARGE SCALE GENOMIC DNA]</scope>
</reference>
<name>A0A1A8VNZ9_PLAOA</name>
<dbReference type="Proteomes" id="UP000078560">
    <property type="component" value="Unassembled WGS sequence"/>
</dbReference>
<evidence type="ECO:0000256" key="1">
    <source>
        <dbReference type="SAM" id="MobiDB-lite"/>
    </source>
</evidence>
<gene>
    <name evidence="2" type="ORF">POVCU2_0010000</name>
</gene>
<organism evidence="2 3">
    <name type="scientific">Plasmodium ovale curtisi</name>
    <dbReference type="NCBI Taxonomy" id="864141"/>
    <lineage>
        <taxon>Eukaryota</taxon>
        <taxon>Sar</taxon>
        <taxon>Alveolata</taxon>
        <taxon>Apicomplexa</taxon>
        <taxon>Aconoidasida</taxon>
        <taxon>Haemosporida</taxon>
        <taxon>Plasmodiidae</taxon>
        <taxon>Plasmodium</taxon>
        <taxon>Plasmodium (Plasmodium)</taxon>
    </lineage>
</organism>
<feature type="compositionally biased region" description="Acidic residues" evidence="1">
    <location>
        <begin position="102"/>
        <end position="134"/>
    </location>
</feature>
<feature type="non-terminal residue" evidence="2">
    <location>
        <position position="1"/>
    </location>
</feature>
<sequence length="235" mass="27582">GMMILRFYYYIMNDSKIYRKHFKSCSFYPTVKGKTKGKCFRKSFLTMFSYKIKPLLFKDILQQLKDENVHISENINTIVNSYLCNDNSEDDSKDDSWHDSGEDSGNDEEKDDGNDEEKDDENDEEKDDGNDEEKDGGNNEEKDGGNDERNDDGDNHSARKKLEKNKERKHANEYVVLDIFEKYLKSFFTISSIVVISKLLTKRYAYIKGSKFYIRNITSKNGYIKKEDIFDVLFK</sequence>
<evidence type="ECO:0000313" key="2">
    <source>
        <dbReference type="EMBL" id="SBS81378.1"/>
    </source>
</evidence>